<dbReference type="PANTHER" id="PTHR30146:SF109">
    <property type="entry name" value="HTH-TYPE TRANSCRIPTIONAL REGULATOR GALS"/>
    <property type="match status" value="1"/>
</dbReference>
<dbReference type="Pfam" id="PF00356">
    <property type="entry name" value="LacI"/>
    <property type="match status" value="1"/>
</dbReference>
<dbReference type="Pfam" id="PF13377">
    <property type="entry name" value="Peripla_BP_3"/>
    <property type="match status" value="1"/>
</dbReference>
<dbReference type="CDD" id="cd01574">
    <property type="entry name" value="PBP1_LacI"/>
    <property type="match status" value="1"/>
</dbReference>
<dbReference type="PANTHER" id="PTHR30146">
    <property type="entry name" value="LACI-RELATED TRANSCRIPTIONAL REPRESSOR"/>
    <property type="match status" value="1"/>
</dbReference>
<dbReference type="Proteomes" id="UP000189735">
    <property type="component" value="Unassembled WGS sequence"/>
</dbReference>
<dbReference type="RefSeq" id="WP_078715057.1">
    <property type="nucleotide sequence ID" value="NZ_FUYG01000008.1"/>
</dbReference>
<sequence>MDVSDQPGKTGIRLVASLAGVSHMTVSRVLNGHTNIRPATRQRVLDVISDLNFTPSTAARALATHRSRQIGVVVESAVEYGPMSTIRAIEEAARDMGYTLTTATSHRGKLTPTQSVEHLLAQGVDALCMIAPRTSSLVALRQMSIAVPVLVIKSMADRTFLTAGVDQVLGTNLLVDHLAELGHRRILHIAGPLDWSDAQVRVRAFHARIRKLGLPKRPHVLGDWTADTGYAFASALTEMPEYTAIFAANDDLALGVMHGLHDRGIAVPGDVSVVGFDDLPTSRHLWPPLTTVEQDFTALGVKALEVLRSALESEVATRHVKIPSRLVVRESTAPPRPASL</sequence>
<keyword evidence="3" id="KW-0804">Transcription</keyword>
<reference evidence="6" key="1">
    <citation type="submission" date="2017-02" db="EMBL/GenBank/DDBJ databases">
        <authorList>
            <person name="Varghese N."/>
            <person name="Submissions S."/>
        </authorList>
    </citation>
    <scope>NUCLEOTIDE SEQUENCE [LARGE SCALE GENOMIC DNA]</scope>
    <source>
        <strain evidence="6">VKM Ac-2052</strain>
    </source>
</reference>
<accession>A0A1T4YF09</accession>
<evidence type="ECO:0000313" key="6">
    <source>
        <dbReference type="Proteomes" id="UP000189735"/>
    </source>
</evidence>
<proteinExistence type="predicted"/>
<dbReference type="Gene3D" id="1.10.260.40">
    <property type="entry name" value="lambda repressor-like DNA-binding domains"/>
    <property type="match status" value="1"/>
</dbReference>
<organism evidence="5 6">
    <name type="scientific">Agreia bicolorata</name>
    <dbReference type="NCBI Taxonomy" id="110935"/>
    <lineage>
        <taxon>Bacteria</taxon>
        <taxon>Bacillati</taxon>
        <taxon>Actinomycetota</taxon>
        <taxon>Actinomycetes</taxon>
        <taxon>Micrococcales</taxon>
        <taxon>Microbacteriaceae</taxon>
        <taxon>Agreia</taxon>
    </lineage>
</organism>
<dbReference type="EMBL" id="FUYG01000008">
    <property type="protein sequence ID" value="SKB00344.1"/>
    <property type="molecule type" value="Genomic_DNA"/>
</dbReference>
<feature type="domain" description="HTH lacI-type" evidence="4">
    <location>
        <begin position="10"/>
        <end position="64"/>
    </location>
</feature>
<evidence type="ECO:0000259" key="4">
    <source>
        <dbReference type="PROSITE" id="PS50932"/>
    </source>
</evidence>
<dbReference type="Gene3D" id="3.40.50.2300">
    <property type="match status" value="2"/>
</dbReference>
<dbReference type="InterPro" id="IPR010982">
    <property type="entry name" value="Lambda_DNA-bd_dom_sf"/>
</dbReference>
<dbReference type="GO" id="GO:0003700">
    <property type="term" value="F:DNA-binding transcription factor activity"/>
    <property type="evidence" value="ECO:0007669"/>
    <property type="project" value="TreeGrafter"/>
</dbReference>
<evidence type="ECO:0000256" key="3">
    <source>
        <dbReference type="ARBA" id="ARBA00023163"/>
    </source>
</evidence>
<dbReference type="SUPFAM" id="SSF47413">
    <property type="entry name" value="lambda repressor-like DNA-binding domains"/>
    <property type="match status" value="1"/>
</dbReference>
<keyword evidence="1" id="KW-0805">Transcription regulation</keyword>
<evidence type="ECO:0000313" key="5">
    <source>
        <dbReference type="EMBL" id="SKB00344.1"/>
    </source>
</evidence>
<dbReference type="SUPFAM" id="SSF53822">
    <property type="entry name" value="Periplasmic binding protein-like I"/>
    <property type="match status" value="1"/>
</dbReference>
<protein>
    <submittedName>
        <fullName evidence="5">Transcriptional regulator, LacI family</fullName>
    </submittedName>
</protein>
<name>A0A1T4YF09_9MICO</name>
<keyword evidence="2" id="KW-0238">DNA-binding</keyword>
<dbReference type="PROSITE" id="PS50932">
    <property type="entry name" value="HTH_LACI_2"/>
    <property type="match status" value="1"/>
</dbReference>
<gene>
    <name evidence="5" type="ORF">SAMN06295879_2990</name>
</gene>
<dbReference type="AlphaFoldDB" id="A0A1T4YF09"/>
<dbReference type="InterPro" id="IPR000843">
    <property type="entry name" value="HTH_LacI"/>
</dbReference>
<dbReference type="InterPro" id="IPR046335">
    <property type="entry name" value="LacI/GalR-like_sensor"/>
</dbReference>
<dbReference type="InterPro" id="IPR028082">
    <property type="entry name" value="Peripla_BP_I"/>
</dbReference>
<dbReference type="CDD" id="cd01392">
    <property type="entry name" value="HTH_LacI"/>
    <property type="match status" value="1"/>
</dbReference>
<dbReference type="SMART" id="SM00354">
    <property type="entry name" value="HTH_LACI"/>
    <property type="match status" value="1"/>
</dbReference>
<evidence type="ECO:0000256" key="2">
    <source>
        <dbReference type="ARBA" id="ARBA00023125"/>
    </source>
</evidence>
<dbReference type="GO" id="GO:0000976">
    <property type="term" value="F:transcription cis-regulatory region binding"/>
    <property type="evidence" value="ECO:0007669"/>
    <property type="project" value="TreeGrafter"/>
</dbReference>
<evidence type="ECO:0000256" key="1">
    <source>
        <dbReference type="ARBA" id="ARBA00023015"/>
    </source>
</evidence>